<dbReference type="Pfam" id="PF00970">
    <property type="entry name" value="FAD_binding_6"/>
    <property type="match status" value="1"/>
</dbReference>
<keyword evidence="6" id="KW-0560">Oxidoreductase</keyword>
<dbReference type="GO" id="GO:0050660">
    <property type="term" value="F:flavin adenine dinucleotide binding"/>
    <property type="evidence" value="ECO:0007669"/>
    <property type="project" value="TreeGrafter"/>
</dbReference>
<keyword evidence="13" id="KW-1185">Reference proteome</keyword>
<dbReference type="Pfam" id="PF00175">
    <property type="entry name" value="NAD_binding_1"/>
    <property type="match status" value="1"/>
</dbReference>
<evidence type="ECO:0000256" key="6">
    <source>
        <dbReference type="ARBA" id="ARBA00023002"/>
    </source>
</evidence>
<dbReference type="EMBL" id="AP017424">
    <property type="protein sequence ID" value="BAU81353.1"/>
    <property type="molecule type" value="Genomic_DNA"/>
</dbReference>
<dbReference type="Gene3D" id="2.40.30.10">
    <property type="entry name" value="Translation factors"/>
    <property type="match status" value="1"/>
</dbReference>
<dbReference type="InterPro" id="IPR012675">
    <property type="entry name" value="Beta-grasp_dom_sf"/>
</dbReference>
<dbReference type="InterPro" id="IPR050415">
    <property type="entry name" value="MRET"/>
</dbReference>
<dbReference type="Proteomes" id="UP000217676">
    <property type="component" value="Chromosome"/>
</dbReference>
<dbReference type="AlphaFoldDB" id="A0A160NUT7"/>
<dbReference type="InterPro" id="IPR036010">
    <property type="entry name" value="2Fe-2S_ferredoxin-like_sf"/>
</dbReference>
<dbReference type="Pfam" id="PF00111">
    <property type="entry name" value="Fer2"/>
    <property type="match status" value="1"/>
</dbReference>
<dbReference type="GO" id="GO:0051537">
    <property type="term" value="F:2 iron, 2 sulfur cluster binding"/>
    <property type="evidence" value="ECO:0007669"/>
    <property type="project" value="UniProtKB-KW"/>
</dbReference>
<dbReference type="InterPro" id="IPR017927">
    <property type="entry name" value="FAD-bd_FR_type"/>
</dbReference>
<dbReference type="PROSITE" id="PS00197">
    <property type="entry name" value="2FE2S_FER_1"/>
    <property type="match status" value="1"/>
</dbReference>
<evidence type="ECO:0000259" key="11">
    <source>
        <dbReference type="PROSITE" id="PS51384"/>
    </source>
</evidence>
<dbReference type="PROSITE" id="PS51085">
    <property type="entry name" value="2FE2S_FER_2"/>
    <property type="match status" value="1"/>
</dbReference>
<dbReference type="InterPro" id="IPR006058">
    <property type="entry name" value="2Fe2S_fd_BS"/>
</dbReference>
<dbReference type="InterPro" id="IPR001433">
    <property type="entry name" value="OxRdtase_FAD/NAD-bd"/>
</dbReference>
<dbReference type="PRINTS" id="PR00406">
    <property type="entry name" value="CYTB5RDTASE"/>
</dbReference>
<reference evidence="12 13" key="1">
    <citation type="journal article" date="2016" name="Genome Announc.">
        <title>Complete Genome Sequence of Thiostrepton-Producing Streptomyces laurentii ATCC 31255.</title>
        <authorList>
            <person name="Doi K."/>
            <person name="Fujino Y."/>
            <person name="Nagayoshi Y."/>
            <person name="Ohshima T."/>
            <person name="Ogata S."/>
        </authorList>
    </citation>
    <scope>NUCLEOTIDE SEQUENCE [LARGE SCALE GENOMIC DNA]</scope>
    <source>
        <strain evidence="12 13">ATCC 31255</strain>
    </source>
</reference>
<evidence type="ECO:0000256" key="3">
    <source>
        <dbReference type="ARBA" id="ARBA00022714"/>
    </source>
</evidence>
<dbReference type="RefSeq" id="WP_359877884.1">
    <property type="nucleotide sequence ID" value="NZ_JBEYHT010000026.1"/>
</dbReference>
<evidence type="ECO:0000313" key="13">
    <source>
        <dbReference type="Proteomes" id="UP000217676"/>
    </source>
</evidence>
<keyword evidence="8" id="KW-0411">Iron-sulfur</keyword>
<feature type="domain" description="2Fe-2S ferredoxin-type" evidence="10">
    <location>
        <begin position="282"/>
        <end position="372"/>
    </location>
</feature>
<dbReference type="CDD" id="cd06214">
    <property type="entry name" value="PA_degradation_oxidoreductase_like"/>
    <property type="match status" value="1"/>
</dbReference>
<keyword evidence="2" id="KW-0285">Flavoprotein</keyword>
<keyword evidence="5" id="KW-0274">FAD</keyword>
<keyword evidence="7" id="KW-0408">Iron</keyword>
<feature type="region of interest" description="Disordered" evidence="9">
    <location>
        <begin position="258"/>
        <end position="280"/>
    </location>
</feature>
<keyword evidence="4" id="KW-0479">Metal-binding</keyword>
<dbReference type="SUPFAM" id="SSF54292">
    <property type="entry name" value="2Fe-2S ferredoxin-like"/>
    <property type="match status" value="1"/>
</dbReference>
<proteinExistence type="predicted"/>
<dbReference type="SUPFAM" id="SSF63380">
    <property type="entry name" value="Riboflavin synthase domain-like"/>
    <property type="match status" value="1"/>
</dbReference>
<dbReference type="Gene3D" id="3.40.50.80">
    <property type="entry name" value="Nucleotide-binding domain of ferredoxin-NADP reductase (FNR) module"/>
    <property type="match status" value="1"/>
</dbReference>
<dbReference type="PANTHER" id="PTHR47354">
    <property type="entry name" value="NADH OXIDOREDUCTASE HCR"/>
    <property type="match status" value="1"/>
</dbReference>
<evidence type="ECO:0000313" key="12">
    <source>
        <dbReference type="EMBL" id="BAU81353.1"/>
    </source>
</evidence>
<name>A0A160NUT7_STRLU</name>
<dbReference type="CDD" id="cd00207">
    <property type="entry name" value="fer2"/>
    <property type="match status" value="1"/>
</dbReference>
<gene>
    <name evidence="12" type="ORF">SLA_0398</name>
</gene>
<dbReference type="GO" id="GO:0046872">
    <property type="term" value="F:metal ion binding"/>
    <property type="evidence" value="ECO:0007669"/>
    <property type="project" value="UniProtKB-KW"/>
</dbReference>
<dbReference type="InterPro" id="IPR017938">
    <property type="entry name" value="Riboflavin_synthase-like_b-brl"/>
</dbReference>
<evidence type="ECO:0000256" key="7">
    <source>
        <dbReference type="ARBA" id="ARBA00023004"/>
    </source>
</evidence>
<evidence type="ECO:0000259" key="10">
    <source>
        <dbReference type="PROSITE" id="PS51085"/>
    </source>
</evidence>
<evidence type="ECO:0000256" key="9">
    <source>
        <dbReference type="SAM" id="MobiDB-lite"/>
    </source>
</evidence>
<evidence type="ECO:0000256" key="5">
    <source>
        <dbReference type="ARBA" id="ARBA00022827"/>
    </source>
</evidence>
<organism evidence="12 13">
    <name type="scientific">Streptomyces laurentii</name>
    <dbReference type="NCBI Taxonomy" id="39478"/>
    <lineage>
        <taxon>Bacteria</taxon>
        <taxon>Bacillati</taxon>
        <taxon>Actinomycetota</taxon>
        <taxon>Actinomycetes</taxon>
        <taxon>Kitasatosporales</taxon>
        <taxon>Streptomycetaceae</taxon>
        <taxon>Streptomyces</taxon>
    </lineage>
</organism>
<dbReference type="InterPro" id="IPR008333">
    <property type="entry name" value="Cbr1-like_FAD-bd_dom"/>
</dbReference>
<comment type="cofactor">
    <cofactor evidence="1">
        <name>FAD</name>
        <dbReference type="ChEBI" id="CHEBI:57692"/>
    </cofactor>
</comment>
<protein>
    <submittedName>
        <fullName evidence="12">Phenylacetic acid degradation NADH oxidase</fullName>
    </submittedName>
</protein>
<evidence type="ECO:0000256" key="1">
    <source>
        <dbReference type="ARBA" id="ARBA00001974"/>
    </source>
</evidence>
<feature type="compositionally biased region" description="Pro residues" evidence="9">
    <location>
        <begin position="265"/>
        <end position="276"/>
    </location>
</feature>
<dbReference type="InterPro" id="IPR001041">
    <property type="entry name" value="2Fe-2S_ferredoxin-type"/>
</dbReference>
<sequence>MNSVIPTTARRRTGWHRLPVTAVRRLGEDAVAVTLGVPDTLRDTFAHRPGEHVVVRHQRAGEELRRSYSVCPPPEDPGALRLVIKRGTPDGFGAYALTGLTAGDHLELSPPTGAFRLAERPGAHHVLIAGGSGIAPLAALAAAALRTDPACRVTLVHSVPTAEDALLRDELVLVKDEFVGRFTVLHLFTREGRPPLGGRIDAGNLPGLLAALDARPGPDTTYALCGPAGLIALARTALTDAGAAPELVRSELFTLGDTADSPAVPDAPSPAPPDEPPTAEGIRVTALYDGRRRVVTARPGDPALLDALLRDHADVPYACREGICGSCRAKVLDGEVATGPQYALDAGQLADGYTLVCCARPLGTEVTVDFDA</sequence>
<evidence type="ECO:0000256" key="8">
    <source>
        <dbReference type="ARBA" id="ARBA00023014"/>
    </source>
</evidence>
<dbReference type="PROSITE" id="PS51384">
    <property type="entry name" value="FAD_FR"/>
    <property type="match status" value="1"/>
</dbReference>
<evidence type="ECO:0000256" key="4">
    <source>
        <dbReference type="ARBA" id="ARBA00022723"/>
    </source>
</evidence>
<keyword evidence="3" id="KW-0001">2Fe-2S</keyword>
<feature type="domain" description="FAD-binding FR-type" evidence="11">
    <location>
        <begin position="13"/>
        <end position="118"/>
    </location>
</feature>
<dbReference type="PANTHER" id="PTHR47354:SF8">
    <property type="entry name" value="1,2-PHENYLACETYL-COA EPOXIDASE, SUBUNIT E"/>
    <property type="match status" value="1"/>
</dbReference>
<evidence type="ECO:0000256" key="2">
    <source>
        <dbReference type="ARBA" id="ARBA00022630"/>
    </source>
</evidence>
<dbReference type="KEGG" id="slau:SLA_0398"/>
<accession>A0A160NUT7</accession>
<dbReference type="SUPFAM" id="SSF52343">
    <property type="entry name" value="Ferredoxin reductase-like, C-terminal NADP-linked domain"/>
    <property type="match status" value="1"/>
</dbReference>
<dbReference type="InterPro" id="IPR039261">
    <property type="entry name" value="FNR_nucleotide-bd"/>
</dbReference>
<dbReference type="Gene3D" id="3.10.20.30">
    <property type="match status" value="1"/>
</dbReference>
<dbReference type="GO" id="GO:0016491">
    <property type="term" value="F:oxidoreductase activity"/>
    <property type="evidence" value="ECO:0007669"/>
    <property type="project" value="UniProtKB-KW"/>
</dbReference>